<proteinExistence type="predicted"/>
<evidence type="ECO:0000256" key="2">
    <source>
        <dbReference type="SAM" id="Phobius"/>
    </source>
</evidence>
<keyword evidence="4" id="KW-1185">Reference proteome</keyword>
<keyword evidence="2" id="KW-0472">Membrane</keyword>
<reference evidence="4" key="2">
    <citation type="submission" date="2013-12" db="EMBL/GenBank/DDBJ databases">
        <title>Evolution of pathogenesis and genome organization in the Tremellales.</title>
        <authorList>
            <person name="Cuomo C."/>
            <person name="Litvintseva A."/>
            <person name="Heitman J."/>
            <person name="Chen Y."/>
            <person name="Sun S."/>
            <person name="Springer D."/>
            <person name="Dromer F."/>
            <person name="Young S."/>
            <person name="Zeng Q."/>
            <person name="Chapman S."/>
            <person name="Gujja S."/>
            <person name="Saif S."/>
            <person name="Birren B."/>
        </authorList>
    </citation>
    <scope>NUCLEOTIDE SEQUENCE [LARGE SCALE GENOMIC DNA]</scope>
    <source>
        <strain evidence="4">BCC8398</strain>
    </source>
</reference>
<gene>
    <name evidence="3" type="ORF">I316_02911</name>
</gene>
<feature type="transmembrane region" description="Helical" evidence="2">
    <location>
        <begin position="189"/>
        <end position="211"/>
    </location>
</feature>
<keyword evidence="2" id="KW-0812">Transmembrane</keyword>
<protein>
    <submittedName>
        <fullName evidence="3">Uncharacterized protein</fullName>
    </submittedName>
</protein>
<feature type="transmembrane region" description="Helical" evidence="2">
    <location>
        <begin position="131"/>
        <end position="149"/>
    </location>
</feature>
<sequence>MERSATFALRAAREYVASSSSSSSAITLPLPPATRSFRPRPHSVISQRSFKPPVEHIRLYSSISRETIHSPSTVRQPSPAARPNPNARSSAPIVPLKAAWPWHESASQSTPETQVLQRTLFARPSDLSPPLLLFAAGVWGIFAIAWYALPEPRKREPTDEEMVAIDARNKDVQDSNIASRMSMNFSATVFSYAQPLIFGGVSVILTSLIIGASRIATKITMVQVRPRSAGSAAGQGQMGQVKTYLRLRNVGHEMIPGSKRTRKIDIQNCRLFIPNLKNASTVRLKIVNSDGSERKWSLDRFPYSLDMRDIKDLDKLDKEVVQSFNRLEHVFGPIVKAPVV</sequence>
<evidence type="ECO:0000256" key="1">
    <source>
        <dbReference type="SAM" id="MobiDB-lite"/>
    </source>
</evidence>
<evidence type="ECO:0000313" key="4">
    <source>
        <dbReference type="Proteomes" id="UP000092666"/>
    </source>
</evidence>
<dbReference type="AlphaFoldDB" id="A0A1B9GWF1"/>
<organism evidence="3 4">
    <name type="scientific">Kwoniella heveanensis BCC8398</name>
    <dbReference type="NCBI Taxonomy" id="1296120"/>
    <lineage>
        <taxon>Eukaryota</taxon>
        <taxon>Fungi</taxon>
        <taxon>Dikarya</taxon>
        <taxon>Basidiomycota</taxon>
        <taxon>Agaricomycotina</taxon>
        <taxon>Tremellomycetes</taxon>
        <taxon>Tremellales</taxon>
        <taxon>Cryptococcaceae</taxon>
        <taxon>Kwoniella</taxon>
    </lineage>
</organism>
<dbReference type="EMBL" id="KI669499">
    <property type="protein sequence ID" value="OCF35362.1"/>
    <property type="molecule type" value="Genomic_DNA"/>
</dbReference>
<dbReference type="Proteomes" id="UP000092666">
    <property type="component" value="Unassembled WGS sequence"/>
</dbReference>
<keyword evidence="2" id="KW-1133">Transmembrane helix</keyword>
<evidence type="ECO:0000313" key="3">
    <source>
        <dbReference type="EMBL" id="OCF35362.1"/>
    </source>
</evidence>
<reference evidence="3 4" key="1">
    <citation type="submission" date="2013-07" db="EMBL/GenBank/DDBJ databases">
        <title>The Genome Sequence of Cryptococcus heveanensis BCC8398.</title>
        <authorList>
            <consortium name="The Broad Institute Genome Sequencing Platform"/>
            <person name="Cuomo C."/>
            <person name="Litvintseva A."/>
            <person name="Chen Y."/>
            <person name="Heitman J."/>
            <person name="Sun S."/>
            <person name="Springer D."/>
            <person name="Dromer F."/>
            <person name="Young S.K."/>
            <person name="Zeng Q."/>
            <person name="Gargeya S."/>
            <person name="Fitzgerald M."/>
            <person name="Abouelleil A."/>
            <person name="Alvarado L."/>
            <person name="Berlin A.M."/>
            <person name="Chapman S.B."/>
            <person name="Dewar J."/>
            <person name="Goldberg J."/>
            <person name="Griggs A."/>
            <person name="Gujja S."/>
            <person name="Hansen M."/>
            <person name="Howarth C."/>
            <person name="Imamovic A."/>
            <person name="Larimer J."/>
            <person name="McCowan C."/>
            <person name="Murphy C."/>
            <person name="Pearson M."/>
            <person name="Priest M."/>
            <person name="Roberts A."/>
            <person name="Saif S."/>
            <person name="Shea T."/>
            <person name="Sykes S."/>
            <person name="Wortman J."/>
            <person name="Nusbaum C."/>
            <person name="Birren B."/>
        </authorList>
    </citation>
    <scope>NUCLEOTIDE SEQUENCE [LARGE SCALE GENOMIC DNA]</scope>
    <source>
        <strain evidence="3 4">BCC8398</strain>
    </source>
</reference>
<dbReference type="OrthoDB" id="2570873at2759"/>
<feature type="region of interest" description="Disordered" evidence="1">
    <location>
        <begin position="68"/>
        <end position="90"/>
    </location>
</feature>
<name>A0A1B9GWF1_9TREE</name>
<feature type="region of interest" description="Disordered" evidence="1">
    <location>
        <begin position="17"/>
        <end position="45"/>
    </location>
</feature>
<feature type="compositionally biased region" description="Low complexity" evidence="1">
    <location>
        <begin position="77"/>
        <end position="90"/>
    </location>
</feature>
<accession>A0A1B9GWF1</accession>